<evidence type="ECO:0000256" key="1">
    <source>
        <dbReference type="SAM" id="Phobius"/>
    </source>
</evidence>
<dbReference type="Proteomes" id="UP000316008">
    <property type="component" value="Unassembled WGS sequence"/>
</dbReference>
<name>A0A556MGZ1_9FLAO</name>
<feature type="transmembrane region" description="Helical" evidence="1">
    <location>
        <begin position="364"/>
        <end position="381"/>
    </location>
</feature>
<feature type="transmembrane region" description="Helical" evidence="1">
    <location>
        <begin position="160"/>
        <end position="178"/>
    </location>
</feature>
<feature type="transmembrane region" description="Helical" evidence="1">
    <location>
        <begin position="129"/>
        <end position="148"/>
    </location>
</feature>
<sequence length="591" mass="68899">MVEFLRRTIRRTTILMIVGVFTLTFSGKITDVIKGESTCVCSYDGYGYYIYLTQLFQHRNLDFKQSELQAVQNRYCNGTYAYQLKEMDNGNSLDIYHMGQAYLELPAYAVGHFFAKIMGYPKDGFSKPYHVTFLLNALLFIVLGIYFLNKILRLFFSDQVSALVLLIVYFGTNFWITAIHSYQLQHIYLFTLIGLLFYCLLKFRELKSKKYFLVAALTLGLISSVRPTHVLLGLLPLLMLRKVYPTKWAYWKSISLFPLAGLLFNLPQMLYWKILGGSWFILNMHVEEVVIVDPHIVDFLVSYKKGWLVYSPVFLLLIPGFIQLYKRRKDLFWPVFGVVLLAIWIFASWECWWYAASFGSRAMVDLYPLLAVPLGFAIVYLGRTKMVAYSMMVFVFFTLSLSVFQSEQFSIGYLHPDRMTKAHYWYIFGKYSIPDYTMNRLEIDREDTDWPSKIQAETFHFGRIDTIDFSFKGLVRVPAQIPTLVDKRSLFPKLKTDETLLEAQIRYVNGDSLNPGVIHFETFSKYNTYSWKAYSLVTQKHAGETDTLVVRFNLPRVNHQDDKIQIYVENPGQKEVVIQSLKIKAFSLIRK</sequence>
<organism evidence="2 3">
    <name type="scientific">Fluviicola chungangensis</name>
    <dbReference type="NCBI Taxonomy" id="2597671"/>
    <lineage>
        <taxon>Bacteria</taxon>
        <taxon>Pseudomonadati</taxon>
        <taxon>Bacteroidota</taxon>
        <taxon>Flavobacteriia</taxon>
        <taxon>Flavobacteriales</taxon>
        <taxon>Crocinitomicaceae</taxon>
        <taxon>Fluviicola</taxon>
    </lineage>
</organism>
<feature type="transmembrane region" description="Helical" evidence="1">
    <location>
        <begin position="12"/>
        <end position="29"/>
    </location>
</feature>
<feature type="transmembrane region" description="Helical" evidence="1">
    <location>
        <begin position="331"/>
        <end position="352"/>
    </location>
</feature>
<dbReference type="AlphaFoldDB" id="A0A556MGZ1"/>
<feature type="transmembrane region" description="Helical" evidence="1">
    <location>
        <begin position="184"/>
        <end position="201"/>
    </location>
</feature>
<dbReference type="OrthoDB" id="136762at2"/>
<feature type="transmembrane region" description="Helical" evidence="1">
    <location>
        <begin position="307"/>
        <end position="325"/>
    </location>
</feature>
<comment type="caution">
    <text evidence="2">The sequence shown here is derived from an EMBL/GenBank/DDBJ whole genome shotgun (WGS) entry which is preliminary data.</text>
</comment>
<keyword evidence="3" id="KW-1185">Reference proteome</keyword>
<accession>A0A556MGZ1</accession>
<protein>
    <recommendedName>
        <fullName evidence="4">Glycosyltransferase RgtA/B/C/D-like domain-containing protein</fullName>
    </recommendedName>
</protein>
<dbReference type="EMBL" id="VLPL01000012">
    <property type="protein sequence ID" value="TSJ39095.1"/>
    <property type="molecule type" value="Genomic_DNA"/>
</dbReference>
<proteinExistence type="predicted"/>
<keyword evidence="1" id="KW-1133">Transmembrane helix</keyword>
<feature type="transmembrane region" description="Helical" evidence="1">
    <location>
        <begin position="248"/>
        <end position="266"/>
    </location>
</feature>
<feature type="transmembrane region" description="Helical" evidence="1">
    <location>
        <begin position="387"/>
        <end position="404"/>
    </location>
</feature>
<reference evidence="2 3" key="1">
    <citation type="submission" date="2019-07" db="EMBL/GenBank/DDBJ databases">
        <authorList>
            <person name="Huq M.A."/>
        </authorList>
    </citation>
    <scope>NUCLEOTIDE SEQUENCE [LARGE SCALE GENOMIC DNA]</scope>
    <source>
        <strain evidence="2 3">MAH-3</strain>
    </source>
</reference>
<dbReference type="RefSeq" id="WP_144334634.1">
    <property type="nucleotide sequence ID" value="NZ_VLPL01000012.1"/>
</dbReference>
<evidence type="ECO:0000313" key="3">
    <source>
        <dbReference type="Proteomes" id="UP000316008"/>
    </source>
</evidence>
<keyword evidence="1" id="KW-0812">Transmembrane</keyword>
<evidence type="ECO:0008006" key="4">
    <source>
        <dbReference type="Google" id="ProtNLM"/>
    </source>
</evidence>
<evidence type="ECO:0000313" key="2">
    <source>
        <dbReference type="EMBL" id="TSJ39095.1"/>
    </source>
</evidence>
<keyword evidence="1" id="KW-0472">Membrane</keyword>
<gene>
    <name evidence="2" type="ORF">FO442_18145</name>
</gene>